<gene>
    <name evidence="1" type="primary">AlNc14C3G455</name>
    <name evidence="1" type="ORF">ALNC14_004910</name>
</gene>
<organism evidence="1">
    <name type="scientific">Albugo laibachii Nc14</name>
    <dbReference type="NCBI Taxonomy" id="890382"/>
    <lineage>
        <taxon>Eukaryota</taxon>
        <taxon>Sar</taxon>
        <taxon>Stramenopiles</taxon>
        <taxon>Oomycota</taxon>
        <taxon>Peronosporomycetes</taxon>
        <taxon>Albuginales</taxon>
        <taxon>Albuginaceae</taxon>
        <taxon>Albugo</taxon>
    </lineage>
</organism>
<dbReference type="InterPro" id="IPR012349">
    <property type="entry name" value="Split_barrel_FMN-bd"/>
</dbReference>
<dbReference type="EMBL" id="FR824048">
    <property type="protein sequence ID" value="CCA14348.1"/>
    <property type="molecule type" value="Genomic_DNA"/>
</dbReference>
<dbReference type="AlphaFoldDB" id="F0VZX7"/>
<accession>F0VZX7</accession>
<dbReference type="InterPro" id="IPR053310">
    <property type="entry name" value="Flavoredoxin-like"/>
</dbReference>
<evidence type="ECO:0000313" key="1">
    <source>
        <dbReference type="EMBL" id="CCA14348.1"/>
    </source>
</evidence>
<name>F0VZX7_9STRA</name>
<proteinExistence type="predicted"/>
<sequence>MAAASSGEAIKDTAAKWIPVESSRLSRLLYANPVCLLSVYDPKTGSKNVMAITWLSCINNKGGFICSVNTRRHTAHFLRQPGTFFVLNVPVQGMEKLIISIGSCSGALVDKFEALDIKACAPGFQPQSFLSEVADVHHTIIKQKSNSKKSQQGLKIQEALQSTKAIESTVAHCICEVKSVHEDDGHLILRCTQLAAWCREEYWNGHQFFPRSLQGQAMPRSFLTFMGSKVFGYVAQSENIQNIQSKD</sequence>
<reference evidence="1" key="2">
    <citation type="submission" date="2011-02" db="EMBL/GenBank/DDBJ databases">
        <authorList>
            <person name="MacLean D."/>
        </authorList>
    </citation>
    <scope>NUCLEOTIDE SEQUENCE</scope>
</reference>
<protein>
    <submittedName>
        <fullName evidence="1">Phosphatidylinositide phosphatase SAC1like protein putative</fullName>
    </submittedName>
</protein>
<dbReference type="PANTHER" id="PTHR43241">
    <property type="entry name" value="FLAVIN REDUCTASE DOMAIN PROTEIN"/>
    <property type="match status" value="1"/>
</dbReference>
<dbReference type="Gene3D" id="2.30.110.10">
    <property type="entry name" value="Electron Transport, Fmn-binding Protein, Chain A"/>
    <property type="match status" value="1"/>
</dbReference>
<dbReference type="SUPFAM" id="SSF50475">
    <property type="entry name" value="FMN-binding split barrel"/>
    <property type="match status" value="1"/>
</dbReference>
<dbReference type="HOGENOM" id="CLU_1206864_0_0_1"/>
<reference evidence="1" key="1">
    <citation type="journal article" date="2011" name="PLoS Biol.">
        <title>Gene gain and loss during evolution of obligate parasitism in the white rust pathogen of Arabidopsis thaliana.</title>
        <authorList>
            <person name="Kemen E."/>
            <person name="Gardiner A."/>
            <person name="Schultz-Larsen T."/>
            <person name="Kemen A.C."/>
            <person name="Balmuth A.L."/>
            <person name="Robert-Seilaniantz A."/>
            <person name="Bailey K."/>
            <person name="Holub E."/>
            <person name="Studholme D.J."/>
            <person name="Maclean D."/>
            <person name="Jones J.D."/>
        </authorList>
    </citation>
    <scope>NUCLEOTIDE SEQUENCE</scope>
</reference>
<dbReference type="PANTHER" id="PTHR43241:SF1">
    <property type="entry name" value="FLAVIN REDUCTASE LIKE DOMAIN-CONTAINING PROTEIN"/>
    <property type="match status" value="1"/>
</dbReference>